<comment type="similarity">
    <text evidence="2">Belongs to the inositol monophosphatase superfamily.</text>
</comment>
<name>A0A7W7N208_9CAUL</name>
<evidence type="ECO:0000313" key="7">
    <source>
        <dbReference type="Proteomes" id="UP000539957"/>
    </source>
</evidence>
<dbReference type="PANTHER" id="PTHR20854:SF4">
    <property type="entry name" value="INOSITOL-1-MONOPHOSPHATASE-RELATED"/>
    <property type="match status" value="1"/>
</dbReference>
<dbReference type="GO" id="GO:0008934">
    <property type="term" value="F:inositol monophosphate 1-phosphatase activity"/>
    <property type="evidence" value="ECO:0007669"/>
    <property type="project" value="TreeGrafter"/>
</dbReference>
<feature type="binding site" evidence="5">
    <location>
        <position position="211"/>
    </location>
    <ligand>
        <name>Mg(2+)</name>
        <dbReference type="ChEBI" id="CHEBI:18420"/>
        <label>1</label>
        <note>catalytic</note>
    </ligand>
</feature>
<evidence type="ECO:0000256" key="3">
    <source>
        <dbReference type="ARBA" id="ARBA00022801"/>
    </source>
</evidence>
<dbReference type="RefSeq" id="WP_184266820.1">
    <property type="nucleotide sequence ID" value="NZ_JACHKY010000001.1"/>
</dbReference>
<dbReference type="AlphaFoldDB" id="A0A7W7N208"/>
<proteinExistence type="inferred from homology"/>
<evidence type="ECO:0000256" key="5">
    <source>
        <dbReference type="PIRSR" id="PIRSR600760-2"/>
    </source>
</evidence>
<accession>A0A7W7N208</accession>
<evidence type="ECO:0000256" key="1">
    <source>
        <dbReference type="ARBA" id="ARBA00001946"/>
    </source>
</evidence>
<evidence type="ECO:0000256" key="2">
    <source>
        <dbReference type="ARBA" id="ARBA00009759"/>
    </source>
</evidence>
<dbReference type="EMBL" id="JACHKY010000001">
    <property type="protein sequence ID" value="MBB4796835.1"/>
    <property type="molecule type" value="Genomic_DNA"/>
</dbReference>
<evidence type="ECO:0000313" key="6">
    <source>
        <dbReference type="EMBL" id="MBB4796835.1"/>
    </source>
</evidence>
<feature type="binding site" evidence="5">
    <location>
        <position position="68"/>
    </location>
    <ligand>
        <name>Mg(2+)</name>
        <dbReference type="ChEBI" id="CHEBI:18420"/>
        <label>1</label>
        <note>catalytic</note>
    </ligand>
</feature>
<dbReference type="GO" id="GO:0046872">
    <property type="term" value="F:metal ion binding"/>
    <property type="evidence" value="ECO:0007669"/>
    <property type="project" value="UniProtKB-KW"/>
</dbReference>
<dbReference type="CDD" id="cd01641">
    <property type="entry name" value="Bacterial_IMPase_like_1"/>
    <property type="match status" value="1"/>
</dbReference>
<keyword evidence="3" id="KW-0378">Hydrolase</keyword>
<dbReference type="NCBIfam" id="TIGR02067">
    <property type="entry name" value="his_9_HisN"/>
    <property type="match status" value="1"/>
</dbReference>
<feature type="binding site" evidence="5">
    <location>
        <position position="86"/>
    </location>
    <ligand>
        <name>Mg(2+)</name>
        <dbReference type="ChEBI" id="CHEBI:18420"/>
        <label>1</label>
        <note>catalytic</note>
    </ligand>
</feature>
<dbReference type="PRINTS" id="PR00377">
    <property type="entry name" value="IMPHPHTASES"/>
</dbReference>
<feature type="binding site" evidence="5">
    <location>
        <position position="84"/>
    </location>
    <ligand>
        <name>Mg(2+)</name>
        <dbReference type="ChEBI" id="CHEBI:18420"/>
        <label>1</label>
        <note>catalytic</note>
    </ligand>
</feature>
<dbReference type="GO" id="GO:0004401">
    <property type="term" value="F:histidinol-phosphatase activity"/>
    <property type="evidence" value="ECO:0007669"/>
    <property type="project" value="UniProtKB-UniRule"/>
</dbReference>
<keyword evidence="7" id="KW-1185">Reference proteome</keyword>
<dbReference type="Gene3D" id="3.30.540.10">
    <property type="entry name" value="Fructose-1,6-Bisphosphatase, subunit A, domain 1"/>
    <property type="match status" value="1"/>
</dbReference>
<protein>
    <recommendedName>
        <fullName evidence="4">Histidinol-phosphatase</fullName>
        <ecNumber evidence="4">3.1.3.15</ecNumber>
    </recommendedName>
</protein>
<dbReference type="PANTHER" id="PTHR20854">
    <property type="entry name" value="INOSITOL MONOPHOSPHATASE"/>
    <property type="match status" value="1"/>
</dbReference>
<dbReference type="EC" id="3.1.3.15" evidence="4"/>
<evidence type="ECO:0000256" key="4">
    <source>
        <dbReference type="NCBIfam" id="TIGR02067"/>
    </source>
</evidence>
<dbReference type="InterPro" id="IPR011809">
    <property type="entry name" value="His_9_proposed"/>
</dbReference>
<dbReference type="FunFam" id="3.30.540.10:FF:000030">
    <property type="entry name" value="Inositol monophosphatase"/>
    <property type="match status" value="1"/>
</dbReference>
<dbReference type="Gene3D" id="3.40.190.80">
    <property type="match status" value="1"/>
</dbReference>
<dbReference type="Proteomes" id="UP000539957">
    <property type="component" value="Unassembled WGS sequence"/>
</dbReference>
<dbReference type="SUPFAM" id="SSF56655">
    <property type="entry name" value="Carbohydrate phosphatase"/>
    <property type="match status" value="1"/>
</dbReference>
<dbReference type="InterPro" id="IPR000760">
    <property type="entry name" value="Inositol_monophosphatase-like"/>
</dbReference>
<dbReference type="GO" id="GO:0007165">
    <property type="term" value="P:signal transduction"/>
    <property type="evidence" value="ECO:0007669"/>
    <property type="project" value="TreeGrafter"/>
</dbReference>
<dbReference type="GO" id="GO:0006020">
    <property type="term" value="P:inositol metabolic process"/>
    <property type="evidence" value="ECO:0007669"/>
    <property type="project" value="TreeGrafter"/>
</dbReference>
<gene>
    <name evidence="6" type="ORF">HNP32_000549</name>
</gene>
<keyword evidence="5" id="KW-0479">Metal-binding</keyword>
<dbReference type="GO" id="GO:0000105">
    <property type="term" value="P:L-histidine biosynthetic process"/>
    <property type="evidence" value="ECO:0007669"/>
    <property type="project" value="UniProtKB-UniRule"/>
</dbReference>
<feature type="binding site" evidence="5">
    <location>
        <position position="87"/>
    </location>
    <ligand>
        <name>Mg(2+)</name>
        <dbReference type="ChEBI" id="CHEBI:18420"/>
        <label>1</label>
        <note>catalytic</note>
    </ligand>
</feature>
<dbReference type="Pfam" id="PF00459">
    <property type="entry name" value="Inositol_P"/>
    <property type="match status" value="1"/>
</dbReference>
<sequence>MTELEAFAVELSQAAARTALPYFRGDNAEENKAGPGAFDPVTEADRASEAAIRRLIAARYPDHGVIGEEYGEDRPDAEHVWVLDPIDGTRAFIAGLPLWTTLIALRHEGAPVIGAIGQPYLGEIFLGGPSGARLLRDGADTPLKTRACPSLSEALIATTDPDIFVGADREAWTRLRASARLARLGCDAYAYAMVAAGRIDLVAETELKVWDWSALKPVIEAAGGGVTGWAGQTPDGDGRILAVGDAALIDQALAVLNAHQ</sequence>
<reference evidence="6 7" key="1">
    <citation type="submission" date="2020-08" db="EMBL/GenBank/DDBJ databases">
        <title>Functional genomics of gut bacteria from endangered species of beetles.</title>
        <authorList>
            <person name="Carlos-Shanley C."/>
        </authorList>
    </citation>
    <scope>NUCLEOTIDE SEQUENCE [LARGE SCALE GENOMIC DNA]</scope>
    <source>
        <strain evidence="6 7">S00123</strain>
    </source>
</reference>
<organism evidence="6 7">
    <name type="scientific">Brevundimonas bullata</name>
    <dbReference type="NCBI Taxonomy" id="13160"/>
    <lineage>
        <taxon>Bacteria</taxon>
        <taxon>Pseudomonadati</taxon>
        <taxon>Pseudomonadota</taxon>
        <taxon>Alphaproteobacteria</taxon>
        <taxon>Caulobacterales</taxon>
        <taxon>Caulobacteraceae</taxon>
        <taxon>Brevundimonas</taxon>
    </lineage>
</organism>
<comment type="caution">
    <text evidence="6">The sequence shown here is derived from an EMBL/GenBank/DDBJ whole genome shotgun (WGS) entry which is preliminary data.</text>
</comment>
<comment type="cofactor">
    <cofactor evidence="1 5">
        <name>Mg(2+)</name>
        <dbReference type="ChEBI" id="CHEBI:18420"/>
    </cofactor>
</comment>
<keyword evidence="5" id="KW-0460">Magnesium</keyword>